<dbReference type="Gene3D" id="3.40.1410.10">
    <property type="entry name" value="Chorismate lyase-like"/>
    <property type="match status" value="1"/>
</dbReference>
<dbReference type="SUPFAM" id="SSF46785">
    <property type="entry name" value="Winged helix' DNA-binding domain"/>
    <property type="match status" value="1"/>
</dbReference>
<dbReference type="Gene3D" id="1.10.10.10">
    <property type="entry name" value="Winged helix-like DNA-binding domain superfamily/Winged helix DNA-binding domain"/>
    <property type="match status" value="1"/>
</dbReference>
<dbReference type="RefSeq" id="WP_096993007.1">
    <property type="nucleotide sequence ID" value="NZ_JBHSII010000004.1"/>
</dbReference>
<keyword evidence="3" id="KW-0804">Transcription</keyword>
<dbReference type="InterPro" id="IPR028978">
    <property type="entry name" value="Chorismate_lyase_/UTRA_dom_sf"/>
</dbReference>
<evidence type="ECO:0000256" key="2">
    <source>
        <dbReference type="ARBA" id="ARBA00023125"/>
    </source>
</evidence>
<evidence type="ECO:0000256" key="4">
    <source>
        <dbReference type="NCBIfam" id="TIGR02018"/>
    </source>
</evidence>
<dbReference type="PANTHER" id="PTHR44846:SF16">
    <property type="entry name" value="TRANSCRIPTIONAL REGULATOR PHNF-RELATED"/>
    <property type="match status" value="1"/>
</dbReference>
<reference evidence="7" key="1">
    <citation type="submission" date="2016-06" db="EMBL/GenBank/DDBJ databases">
        <authorList>
            <person name="Rodrigo-Torres L."/>
            <person name="Arahal R.D."/>
            <person name="Lucena T."/>
        </authorList>
    </citation>
    <scope>NUCLEOTIDE SEQUENCE [LARGE SCALE GENOMIC DNA]</scope>
    <source>
        <strain evidence="7">CECT8203</strain>
    </source>
</reference>
<dbReference type="Pfam" id="PF00392">
    <property type="entry name" value="GntR"/>
    <property type="match status" value="1"/>
</dbReference>
<keyword evidence="7" id="KW-1185">Reference proteome</keyword>
<dbReference type="AlphaFoldDB" id="A0A240EIK5"/>
<dbReference type="SMART" id="SM00866">
    <property type="entry name" value="UTRA"/>
    <property type="match status" value="1"/>
</dbReference>
<dbReference type="SUPFAM" id="SSF64288">
    <property type="entry name" value="Chorismate lyase-like"/>
    <property type="match status" value="1"/>
</dbReference>
<dbReference type="Proteomes" id="UP000219336">
    <property type="component" value="Unassembled WGS sequence"/>
</dbReference>
<dbReference type="GO" id="GO:0003677">
    <property type="term" value="F:DNA binding"/>
    <property type="evidence" value="ECO:0007669"/>
    <property type="project" value="UniProtKB-UniRule"/>
</dbReference>
<dbReference type="SMART" id="SM00345">
    <property type="entry name" value="HTH_GNTR"/>
    <property type="match status" value="1"/>
</dbReference>
<dbReference type="PANTHER" id="PTHR44846">
    <property type="entry name" value="MANNOSYL-D-GLYCERATE TRANSPORT/METABOLISM SYSTEM REPRESSOR MNGR-RELATED"/>
    <property type="match status" value="1"/>
</dbReference>
<dbReference type="FunFam" id="1.10.10.10:FF:000079">
    <property type="entry name" value="GntR family transcriptional regulator"/>
    <property type="match status" value="1"/>
</dbReference>
<dbReference type="GO" id="GO:0006547">
    <property type="term" value="P:L-histidine metabolic process"/>
    <property type="evidence" value="ECO:0007669"/>
    <property type="project" value="UniProtKB-UniRule"/>
</dbReference>
<evidence type="ECO:0000313" key="6">
    <source>
        <dbReference type="EMBL" id="SNX47770.1"/>
    </source>
</evidence>
<evidence type="ECO:0000313" key="7">
    <source>
        <dbReference type="Proteomes" id="UP000219336"/>
    </source>
</evidence>
<accession>A0A240EIK5</accession>
<proteinExistence type="predicted"/>
<gene>
    <name evidence="6" type="primary">yvoA</name>
    <name evidence="6" type="ORF">VTH8203_01385</name>
</gene>
<dbReference type="InterPro" id="IPR011663">
    <property type="entry name" value="UTRA"/>
</dbReference>
<dbReference type="GO" id="GO:0003700">
    <property type="term" value="F:DNA-binding transcription factor activity"/>
    <property type="evidence" value="ECO:0007669"/>
    <property type="project" value="UniProtKB-UniRule"/>
</dbReference>
<dbReference type="Pfam" id="PF07702">
    <property type="entry name" value="UTRA"/>
    <property type="match status" value="1"/>
</dbReference>
<keyword evidence="2" id="KW-0238">DNA-binding</keyword>
<dbReference type="InterPro" id="IPR050679">
    <property type="entry name" value="Bact_HTH_transcr_reg"/>
</dbReference>
<dbReference type="PRINTS" id="PR00035">
    <property type="entry name" value="HTHGNTR"/>
</dbReference>
<evidence type="ECO:0000259" key="5">
    <source>
        <dbReference type="PROSITE" id="PS50949"/>
    </source>
</evidence>
<dbReference type="EMBL" id="OANU01000013">
    <property type="protein sequence ID" value="SNX47770.1"/>
    <property type="molecule type" value="Genomic_DNA"/>
</dbReference>
<protein>
    <recommendedName>
        <fullName evidence="4">Histidine utilization repressor</fullName>
    </recommendedName>
</protein>
<organism evidence="6 7">
    <name type="scientific">Vibrio thalassae</name>
    <dbReference type="NCBI Taxonomy" id="1243014"/>
    <lineage>
        <taxon>Bacteria</taxon>
        <taxon>Pseudomonadati</taxon>
        <taxon>Pseudomonadota</taxon>
        <taxon>Gammaproteobacteria</taxon>
        <taxon>Vibrionales</taxon>
        <taxon>Vibrionaceae</taxon>
        <taxon>Vibrio</taxon>
    </lineage>
</organism>
<dbReference type="OrthoDB" id="9808698at2"/>
<dbReference type="CDD" id="cd07377">
    <property type="entry name" value="WHTH_GntR"/>
    <property type="match status" value="1"/>
</dbReference>
<evidence type="ECO:0000256" key="3">
    <source>
        <dbReference type="ARBA" id="ARBA00023163"/>
    </source>
</evidence>
<dbReference type="InterPro" id="IPR036388">
    <property type="entry name" value="WH-like_DNA-bd_sf"/>
</dbReference>
<name>A0A240EIK5_9VIBR</name>
<evidence type="ECO:0000256" key="1">
    <source>
        <dbReference type="ARBA" id="ARBA00023015"/>
    </source>
</evidence>
<keyword evidence="1" id="KW-0805">Transcription regulation</keyword>
<dbReference type="GO" id="GO:0045892">
    <property type="term" value="P:negative regulation of DNA-templated transcription"/>
    <property type="evidence" value="ECO:0007669"/>
    <property type="project" value="UniProtKB-UniRule"/>
</dbReference>
<feature type="domain" description="HTH gntR-type" evidence="5">
    <location>
        <begin position="4"/>
        <end position="72"/>
    </location>
</feature>
<dbReference type="PROSITE" id="PS50949">
    <property type="entry name" value="HTH_GNTR"/>
    <property type="match status" value="1"/>
</dbReference>
<sequence length="236" mass="27038">MSAEPLYIQIKQYIEQKIDQGHWPVGQRISTEMELTEQFSVSRMTVNKAIRDLVGDGKLERRPRLGTFVKKQSEKAESPLLDTRNIAKEVASRGKTYSCDVIKHLATKADQNIATKLGVMLGSSVYYSEILHKENDLPIQLECRWVNAKFAPDYYKQDFSKVTPNEYLTLNCPMTAVEHTVEAIICNDEIGQRLEMTTKEPCLLLHRRTWSDDRLISTALLYHPGSRYQLSSKVTL</sequence>
<dbReference type="InterPro" id="IPR036390">
    <property type="entry name" value="WH_DNA-bd_sf"/>
</dbReference>
<dbReference type="NCBIfam" id="TIGR02018">
    <property type="entry name" value="his_ut_repres"/>
    <property type="match status" value="1"/>
</dbReference>
<dbReference type="InterPro" id="IPR000524">
    <property type="entry name" value="Tscrpt_reg_HTH_GntR"/>
</dbReference>
<dbReference type="InterPro" id="IPR010248">
    <property type="entry name" value="His_ut_repres"/>
</dbReference>